<keyword evidence="5" id="KW-0325">Glycoprotein</keyword>
<dbReference type="GO" id="GO:0006508">
    <property type="term" value="P:proteolysis"/>
    <property type="evidence" value="ECO:0007669"/>
    <property type="project" value="UniProtKB-KW"/>
</dbReference>
<evidence type="ECO:0000256" key="5">
    <source>
        <dbReference type="ARBA" id="ARBA00023180"/>
    </source>
</evidence>
<dbReference type="SUPFAM" id="SSF53474">
    <property type="entry name" value="alpha/beta-Hydrolases"/>
    <property type="match status" value="1"/>
</dbReference>
<dbReference type="AlphaFoldDB" id="A0A6G0WEA1"/>
<gene>
    <name evidence="7" type="ORF">Ae201684_015808</name>
</gene>
<dbReference type="InterPro" id="IPR029058">
    <property type="entry name" value="AB_hydrolase_fold"/>
</dbReference>
<evidence type="ECO:0000313" key="8">
    <source>
        <dbReference type="Proteomes" id="UP000481153"/>
    </source>
</evidence>
<evidence type="ECO:0000313" key="7">
    <source>
        <dbReference type="EMBL" id="KAF0725846.1"/>
    </source>
</evidence>
<dbReference type="InterPro" id="IPR042269">
    <property type="entry name" value="Ser_carbopepase_S28_SKS"/>
</dbReference>
<comment type="caution">
    <text evidence="7">The sequence shown here is derived from an EMBL/GenBank/DDBJ whole genome shotgun (WGS) entry which is preliminary data.</text>
</comment>
<dbReference type="Gene3D" id="3.40.50.1820">
    <property type="entry name" value="alpha/beta hydrolase"/>
    <property type="match status" value="1"/>
</dbReference>
<dbReference type="Pfam" id="PF05577">
    <property type="entry name" value="Peptidase_S28"/>
    <property type="match status" value="1"/>
</dbReference>
<organism evidence="7 8">
    <name type="scientific">Aphanomyces euteiches</name>
    <dbReference type="NCBI Taxonomy" id="100861"/>
    <lineage>
        <taxon>Eukaryota</taxon>
        <taxon>Sar</taxon>
        <taxon>Stramenopiles</taxon>
        <taxon>Oomycota</taxon>
        <taxon>Saprolegniomycetes</taxon>
        <taxon>Saprolegniales</taxon>
        <taxon>Verrucalvaceae</taxon>
        <taxon>Aphanomyces</taxon>
    </lineage>
</organism>
<evidence type="ECO:0000256" key="4">
    <source>
        <dbReference type="ARBA" id="ARBA00022801"/>
    </source>
</evidence>
<keyword evidence="8" id="KW-1185">Reference proteome</keyword>
<evidence type="ECO:0000256" key="2">
    <source>
        <dbReference type="ARBA" id="ARBA00022670"/>
    </source>
</evidence>
<evidence type="ECO:0000256" key="6">
    <source>
        <dbReference type="SAM" id="SignalP"/>
    </source>
</evidence>
<dbReference type="GO" id="GO:0070008">
    <property type="term" value="F:serine-type exopeptidase activity"/>
    <property type="evidence" value="ECO:0007669"/>
    <property type="project" value="InterPro"/>
</dbReference>
<comment type="similarity">
    <text evidence="1">Belongs to the peptidase S28 family.</text>
</comment>
<accession>A0A6G0WEA1</accession>
<keyword evidence="3 6" id="KW-0732">Signal</keyword>
<evidence type="ECO:0000256" key="3">
    <source>
        <dbReference type="ARBA" id="ARBA00022729"/>
    </source>
</evidence>
<proteinExistence type="inferred from homology"/>
<dbReference type="PANTHER" id="PTHR11010:SF5">
    <property type="entry name" value="RE36938P-RELATED"/>
    <property type="match status" value="1"/>
</dbReference>
<evidence type="ECO:0000256" key="1">
    <source>
        <dbReference type="ARBA" id="ARBA00011079"/>
    </source>
</evidence>
<dbReference type="VEuPathDB" id="FungiDB:AeMF1_005765"/>
<dbReference type="PANTHER" id="PTHR11010">
    <property type="entry name" value="PROTEASE S28 PRO-X CARBOXYPEPTIDASE-RELATED"/>
    <property type="match status" value="1"/>
</dbReference>
<feature type="chain" id="PRO_5026024705" evidence="6">
    <location>
        <begin position="23"/>
        <end position="531"/>
    </location>
</feature>
<protein>
    <submittedName>
        <fullName evidence="7">Uncharacterized protein</fullName>
    </submittedName>
</protein>
<sequence>MSVVSRTIVAGLCAAIMIDAWASDVSFDVHENMRLQEEAPPLVQLKEAFPTSILTSFDPHINLETIEAKYEKIGIHFDDLALLKPHFFSKAIVDHTAKKPKYWRQRYYFNKEYWGGPGFPIFLMIGGEAAIQPSDVSHEMFHMNTLAIEHKALLLSLEHRYYGESYPVPDMSVENMQYLTISQALADIALFHDHIAEEYETPSSKWIAFGGSYPGNLAVWLKQEYPHVVVGSVASSAPVKLVADYKEYMEVVGKDFERGGAECGKSIQNAMQALDDAIVEALKTPGDVESTLYEVLFPCDPLQTEKDAFVLETAVKVHFQTVAQHNDFNPVTVEKTCKYFASVRHERPLAQLAGYLAMIDPHEKCLLSSFEGYRHSMMSLPEYNSTKFNSKYIARQWLYHRCTELGFTQTAASGKSIFSPLQFTSFDLAGLNVCKSTFGDAFGFHNVPKANKWLGGNKPRTQNVTYTNGNMDPWYPLGLIEQEQLPDDTNSIIFIDGTSHCRDMYAPIPNDMKTLRRAHKQIEKDVRRYLS</sequence>
<dbReference type="GO" id="GO:0008239">
    <property type="term" value="F:dipeptidyl-peptidase activity"/>
    <property type="evidence" value="ECO:0007669"/>
    <property type="project" value="TreeGrafter"/>
</dbReference>
<keyword evidence="4" id="KW-0378">Hydrolase</keyword>
<feature type="signal peptide" evidence="6">
    <location>
        <begin position="1"/>
        <end position="22"/>
    </location>
</feature>
<keyword evidence="2" id="KW-0645">Protease</keyword>
<reference evidence="7 8" key="1">
    <citation type="submission" date="2019-07" db="EMBL/GenBank/DDBJ databases">
        <title>Genomics analysis of Aphanomyces spp. identifies a new class of oomycete effector associated with host adaptation.</title>
        <authorList>
            <person name="Gaulin E."/>
        </authorList>
    </citation>
    <scope>NUCLEOTIDE SEQUENCE [LARGE SCALE GENOMIC DNA]</scope>
    <source>
        <strain evidence="7 8">ATCC 201684</strain>
    </source>
</reference>
<dbReference type="InterPro" id="IPR008758">
    <property type="entry name" value="Peptidase_S28"/>
</dbReference>
<dbReference type="Gene3D" id="1.20.120.980">
    <property type="entry name" value="Serine carboxypeptidase S28, SKS domain"/>
    <property type="match status" value="1"/>
</dbReference>
<dbReference type="EMBL" id="VJMJ01000232">
    <property type="protein sequence ID" value="KAF0725846.1"/>
    <property type="molecule type" value="Genomic_DNA"/>
</dbReference>
<dbReference type="Proteomes" id="UP000481153">
    <property type="component" value="Unassembled WGS sequence"/>
</dbReference>
<name>A0A6G0WEA1_9STRA</name>